<feature type="transmembrane region" description="Helical" evidence="1">
    <location>
        <begin position="171"/>
        <end position="191"/>
    </location>
</feature>
<feature type="transmembrane region" description="Helical" evidence="1">
    <location>
        <begin position="101"/>
        <end position="127"/>
    </location>
</feature>
<accession>A0A6J4J4G3</accession>
<organism evidence="2">
    <name type="scientific">uncultured Chloroflexia bacterium</name>
    <dbReference type="NCBI Taxonomy" id="1672391"/>
    <lineage>
        <taxon>Bacteria</taxon>
        <taxon>Bacillati</taxon>
        <taxon>Chloroflexota</taxon>
        <taxon>Chloroflexia</taxon>
        <taxon>environmental samples</taxon>
    </lineage>
</organism>
<dbReference type="AlphaFoldDB" id="A0A6J4J4G3"/>
<dbReference type="EMBL" id="CADCTK010000635">
    <property type="protein sequence ID" value="CAA9269194.1"/>
    <property type="molecule type" value="Genomic_DNA"/>
</dbReference>
<feature type="transmembrane region" description="Helical" evidence="1">
    <location>
        <begin position="61"/>
        <end position="80"/>
    </location>
</feature>
<protein>
    <submittedName>
        <fullName evidence="2">Uncharacterized protein</fullName>
    </submittedName>
</protein>
<sequence>MSETVSGTALGLLGTVVALSLLAALLARHLQGLILLLTRSGTTAAAVYDLLVLPGVVLHEVAHVVAAVLLRVRVIRVDLFRFRRRGDARQGEVIVERADPLRMSVIGAAPLILGIPVVLFLLRWLAVPPLGLSSDVVVALRPILREPLNLLALYLVWAIANTMFPSAADRAAWWTVGAVIILAGVVVVLSGQRPALPPPALLTLEQAAARLTSGLLPVVALDAVLLAVVLALEWLASRVTGRRVVRT</sequence>
<evidence type="ECO:0000256" key="1">
    <source>
        <dbReference type="SAM" id="Phobius"/>
    </source>
</evidence>
<name>A0A6J4J4G3_9CHLR</name>
<keyword evidence="1" id="KW-0472">Membrane</keyword>
<reference evidence="2" key="1">
    <citation type="submission" date="2020-02" db="EMBL/GenBank/DDBJ databases">
        <authorList>
            <person name="Meier V. D."/>
        </authorList>
    </citation>
    <scope>NUCLEOTIDE SEQUENCE</scope>
    <source>
        <strain evidence="2">AVDCRST_MAG26</strain>
    </source>
</reference>
<feature type="transmembrane region" description="Helical" evidence="1">
    <location>
        <begin position="211"/>
        <end position="236"/>
    </location>
</feature>
<proteinExistence type="predicted"/>
<gene>
    <name evidence="2" type="ORF">AVDCRST_MAG26-2733</name>
</gene>
<evidence type="ECO:0000313" key="2">
    <source>
        <dbReference type="EMBL" id="CAA9269194.1"/>
    </source>
</evidence>
<keyword evidence="1" id="KW-0812">Transmembrane</keyword>
<feature type="transmembrane region" description="Helical" evidence="1">
    <location>
        <begin position="147"/>
        <end position="164"/>
    </location>
</feature>
<keyword evidence="1" id="KW-1133">Transmembrane helix</keyword>